<dbReference type="PIR" id="E75344">
    <property type="entry name" value="E75344"/>
</dbReference>
<dbReference type="GeneID" id="69518106"/>
<protein>
    <recommendedName>
        <fullName evidence="4">Cell division protein FtsL</fullName>
    </recommendedName>
</protein>
<accession>Q9RT98</accession>
<feature type="region of interest" description="Disordered" evidence="1">
    <location>
        <begin position="90"/>
        <end position="113"/>
    </location>
</feature>
<proteinExistence type="predicted"/>
<evidence type="ECO:0000313" key="3">
    <source>
        <dbReference type="Proteomes" id="UP000002524"/>
    </source>
</evidence>
<evidence type="ECO:0008006" key="4">
    <source>
        <dbReference type="Google" id="ProtNLM"/>
    </source>
</evidence>
<dbReference type="AlphaFoldDB" id="Q9RT98"/>
<evidence type="ECO:0000313" key="2">
    <source>
        <dbReference type="EMBL" id="AAF11425.1"/>
    </source>
</evidence>
<name>Q9RT98_DEIRA</name>
<dbReference type="InParanoid" id="Q9RT98"/>
<evidence type="ECO:0000256" key="1">
    <source>
        <dbReference type="SAM" id="MobiDB-lite"/>
    </source>
</evidence>
<dbReference type="PaxDb" id="243230-DR_1867"/>
<dbReference type="HOGENOM" id="CLU_166674_0_0_0"/>
<gene>
    <name evidence="2" type="ordered locus">DR_1867</name>
</gene>
<dbReference type="OrthoDB" id="69325at2"/>
<sequence length="120" mass="13785">MPRRRLSADPARWRRRAVKLLLTYLLLALTLLSTRSLTRDVRPALLAARTQEKQLTQERDQRELRVQTLLADTRVRQWALQNGMVLTAEAPKTSRDLGTQAVPPLPQAPSEPLKVKIQWN</sequence>
<dbReference type="PATRIC" id="fig|243230.17.peg.2079"/>
<dbReference type="Proteomes" id="UP000002524">
    <property type="component" value="Chromosome 1"/>
</dbReference>
<dbReference type="EnsemblBacteria" id="AAF11425">
    <property type="protein sequence ID" value="AAF11425"/>
    <property type="gene ID" value="DR_1867"/>
</dbReference>
<organism evidence="2 3">
    <name type="scientific">Deinococcus radiodurans (strain ATCC 13939 / DSM 20539 / JCM 16871 / CCUG 27074 / LMG 4051 / NBRC 15346 / NCIMB 9279 / VKM B-1422 / R1)</name>
    <dbReference type="NCBI Taxonomy" id="243230"/>
    <lineage>
        <taxon>Bacteria</taxon>
        <taxon>Thermotogati</taxon>
        <taxon>Deinococcota</taxon>
        <taxon>Deinococci</taxon>
        <taxon>Deinococcales</taxon>
        <taxon>Deinococcaceae</taxon>
        <taxon>Deinococcus</taxon>
    </lineage>
</organism>
<dbReference type="RefSeq" id="WP_010888502.1">
    <property type="nucleotide sequence ID" value="NC_001263.1"/>
</dbReference>
<reference evidence="2 3" key="1">
    <citation type="journal article" date="1999" name="Science">
        <title>Genome sequence of the radioresistant bacterium Deinococcus radiodurans R1.</title>
        <authorList>
            <person name="White O."/>
            <person name="Eisen J.A."/>
            <person name="Heidelberg J.F."/>
            <person name="Hickey E.K."/>
            <person name="Peterson J.D."/>
            <person name="Dodson R.J."/>
            <person name="Haft D.H."/>
            <person name="Gwinn M.L."/>
            <person name="Nelson W.C."/>
            <person name="Richardson D.L."/>
            <person name="Moffat K.S."/>
            <person name="Qin H."/>
            <person name="Jiang L."/>
            <person name="Pamphile W."/>
            <person name="Crosby M."/>
            <person name="Shen M."/>
            <person name="Vamathevan J.J."/>
            <person name="Lam P."/>
            <person name="McDonald L."/>
            <person name="Utterback T."/>
            <person name="Zalewski C."/>
            <person name="Makarova K.S."/>
            <person name="Aravind L."/>
            <person name="Daly M.J."/>
            <person name="Minton K.W."/>
            <person name="Fleischmann R.D."/>
            <person name="Ketchum K.A."/>
            <person name="Nelson K.E."/>
            <person name="Salzberg S."/>
            <person name="Smith H.O."/>
            <person name="Venter J.C."/>
            <person name="Fraser C.M."/>
        </authorList>
    </citation>
    <scope>NUCLEOTIDE SEQUENCE [LARGE SCALE GENOMIC DNA]</scope>
    <source>
        <strain evidence="3">ATCC 13939 / DSM 20539 / JCM 16871 / LMG 4051 / NBRC 15346 / NCIMB 9279 / R1 / VKM B-1422</strain>
    </source>
</reference>
<keyword evidence="3" id="KW-1185">Reference proteome</keyword>
<dbReference type="KEGG" id="dra:DR_1867"/>
<dbReference type="EMBL" id="AE000513">
    <property type="protein sequence ID" value="AAF11425.1"/>
    <property type="molecule type" value="Genomic_DNA"/>
</dbReference>
<dbReference type="STRING" id="243230.DR_1867"/>